<sequence>MLIENCIYGVDIQPIAIQICKLRFFISLTIEQKPNSNKDNNYGIKALPI</sequence>
<comment type="caution">
    <text evidence="2">The sequence shown here is derived from an EMBL/GenBank/DDBJ whole genome shotgun (WGS) entry which is preliminary data.</text>
</comment>
<dbReference type="Gene3D" id="3.40.50.150">
    <property type="entry name" value="Vaccinia Virus protein VP39"/>
    <property type="match status" value="1"/>
</dbReference>
<dbReference type="GO" id="GO:0009007">
    <property type="term" value="F:site-specific DNA-methyltransferase (adenine-specific) activity"/>
    <property type="evidence" value="ECO:0007669"/>
    <property type="project" value="UniProtKB-EC"/>
</dbReference>
<dbReference type="InterPro" id="IPR011639">
    <property type="entry name" value="MethylTrfase_TaqI-like_dom"/>
</dbReference>
<dbReference type="AlphaFoldDB" id="A0A853EZA1"/>
<organism evidence="2 3">
    <name type="scientific">Candidatus Thiodubiliella endoseptemdiera</name>
    <dbReference type="NCBI Taxonomy" id="2738886"/>
    <lineage>
        <taxon>Bacteria</taxon>
        <taxon>Pseudomonadati</taxon>
        <taxon>Pseudomonadota</taxon>
        <taxon>Gammaproteobacteria</taxon>
        <taxon>Candidatus Pseudothioglobaceae</taxon>
        <taxon>Candidatus Thiodubiliella</taxon>
    </lineage>
</organism>
<proteinExistence type="predicted"/>
<evidence type="ECO:0000259" key="1">
    <source>
        <dbReference type="Pfam" id="PF07669"/>
    </source>
</evidence>
<gene>
    <name evidence="2" type="ORF">H0A76_03035</name>
</gene>
<dbReference type="InterPro" id="IPR029063">
    <property type="entry name" value="SAM-dependent_MTases_sf"/>
</dbReference>
<dbReference type="Pfam" id="PF07669">
    <property type="entry name" value="Eco57I"/>
    <property type="match status" value="1"/>
</dbReference>
<protein>
    <recommendedName>
        <fullName evidence="1">Type II methyltransferase M.TaqI-like domain-containing protein</fullName>
    </recommendedName>
</protein>
<dbReference type="Proteomes" id="UP000568751">
    <property type="component" value="Unassembled WGS sequence"/>
</dbReference>
<name>A0A853EZA1_9GAMM</name>
<evidence type="ECO:0000313" key="3">
    <source>
        <dbReference type="Proteomes" id="UP000568751"/>
    </source>
</evidence>
<evidence type="ECO:0000313" key="2">
    <source>
        <dbReference type="EMBL" id="NYT26963.1"/>
    </source>
</evidence>
<reference evidence="2 3" key="1">
    <citation type="submission" date="2020-05" db="EMBL/GenBank/DDBJ databases">
        <title>Horizontal transmission and recombination maintain forever young bacterial symbiont genomes.</title>
        <authorList>
            <person name="Russell S.L."/>
            <person name="Pepper-Tunick E."/>
            <person name="Svedberg J."/>
            <person name="Byrne A."/>
            <person name="Ruelas Castillo J."/>
            <person name="Vollmers C."/>
            <person name="Beinart R.A."/>
            <person name="Corbett-Detig R."/>
        </authorList>
    </citation>
    <scope>NUCLEOTIDE SEQUENCE [LARGE SCALE GENOMIC DNA]</scope>
    <source>
        <strain evidence="2">455</strain>
    </source>
</reference>
<feature type="domain" description="Type II methyltransferase M.TaqI-like" evidence="1">
    <location>
        <begin position="5"/>
        <end position="41"/>
    </location>
</feature>
<accession>A0A853EZA1</accession>
<dbReference type="EMBL" id="JACCHT010000001">
    <property type="protein sequence ID" value="NYT26963.1"/>
    <property type="molecule type" value="Genomic_DNA"/>
</dbReference>
<dbReference type="GO" id="GO:0006304">
    <property type="term" value="P:DNA modification"/>
    <property type="evidence" value="ECO:0007669"/>
    <property type="project" value="InterPro"/>
</dbReference>